<dbReference type="EMBL" id="GGFL01007306">
    <property type="protein sequence ID" value="MBW71484.1"/>
    <property type="molecule type" value="Transcribed_RNA"/>
</dbReference>
<evidence type="ECO:0000313" key="2">
    <source>
        <dbReference type="EMBL" id="MBW71484.1"/>
    </source>
</evidence>
<dbReference type="AlphaFoldDB" id="A0A2M4D1M0"/>
<sequence length="128" mass="14734">MVRPVLAELLQELLALVLQRVDATLEVDHQPALVRHRQVRLERRNHLDRLRHGVVQVAQVGEVGQIGQLGFLQHRPVDAIVRLDAERRVLDAVAGRHDHLVLRLVPHLLLRLHVDRARTLRKINFIST</sequence>
<feature type="signal peptide" evidence="1">
    <location>
        <begin position="1"/>
        <end position="23"/>
    </location>
</feature>
<protein>
    <submittedName>
        <fullName evidence="2">Putative secreted protein</fullName>
    </submittedName>
</protein>
<keyword evidence="1" id="KW-0732">Signal</keyword>
<evidence type="ECO:0000256" key="1">
    <source>
        <dbReference type="SAM" id="SignalP"/>
    </source>
</evidence>
<reference evidence="2" key="1">
    <citation type="submission" date="2018-01" db="EMBL/GenBank/DDBJ databases">
        <title>An insight into the sialome of Amazonian anophelines.</title>
        <authorList>
            <person name="Ribeiro J.M."/>
            <person name="Scarpassa V."/>
            <person name="Calvo E."/>
        </authorList>
    </citation>
    <scope>NUCLEOTIDE SEQUENCE</scope>
</reference>
<name>A0A2M4D1M0_ANODA</name>
<proteinExistence type="predicted"/>
<organism evidence="2">
    <name type="scientific">Anopheles darlingi</name>
    <name type="common">Mosquito</name>
    <dbReference type="NCBI Taxonomy" id="43151"/>
    <lineage>
        <taxon>Eukaryota</taxon>
        <taxon>Metazoa</taxon>
        <taxon>Ecdysozoa</taxon>
        <taxon>Arthropoda</taxon>
        <taxon>Hexapoda</taxon>
        <taxon>Insecta</taxon>
        <taxon>Pterygota</taxon>
        <taxon>Neoptera</taxon>
        <taxon>Endopterygota</taxon>
        <taxon>Diptera</taxon>
        <taxon>Nematocera</taxon>
        <taxon>Culicoidea</taxon>
        <taxon>Culicidae</taxon>
        <taxon>Anophelinae</taxon>
        <taxon>Anopheles</taxon>
    </lineage>
</organism>
<feature type="chain" id="PRO_5014869681" evidence="1">
    <location>
        <begin position="24"/>
        <end position="128"/>
    </location>
</feature>
<accession>A0A2M4D1M0</accession>